<evidence type="ECO:0000313" key="3">
    <source>
        <dbReference type="Proteomes" id="UP000247233"/>
    </source>
</evidence>
<organism evidence="2 3">
    <name type="scientific">Aspergillus heteromorphus CBS 117.55</name>
    <dbReference type="NCBI Taxonomy" id="1448321"/>
    <lineage>
        <taxon>Eukaryota</taxon>
        <taxon>Fungi</taxon>
        <taxon>Dikarya</taxon>
        <taxon>Ascomycota</taxon>
        <taxon>Pezizomycotina</taxon>
        <taxon>Eurotiomycetes</taxon>
        <taxon>Eurotiomycetidae</taxon>
        <taxon>Eurotiales</taxon>
        <taxon>Aspergillaceae</taxon>
        <taxon>Aspergillus</taxon>
        <taxon>Aspergillus subgen. Circumdati</taxon>
    </lineage>
</organism>
<proteinExistence type="predicted"/>
<evidence type="ECO:0000256" key="1">
    <source>
        <dbReference type="SAM" id="MobiDB-lite"/>
    </source>
</evidence>
<name>A0A317W8S4_9EURO</name>
<protein>
    <submittedName>
        <fullName evidence="2">Uncharacterized protein</fullName>
    </submittedName>
</protein>
<keyword evidence="3" id="KW-1185">Reference proteome</keyword>
<comment type="caution">
    <text evidence="2">The sequence shown here is derived from an EMBL/GenBank/DDBJ whole genome shotgun (WGS) entry which is preliminary data.</text>
</comment>
<dbReference type="RefSeq" id="XP_025399396.1">
    <property type="nucleotide sequence ID" value="XM_025548051.1"/>
</dbReference>
<evidence type="ECO:0000313" key="2">
    <source>
        <dbReference type="EMBL" id="PWY82131.1"/>
    </source>
</evidence>
<dbReference type="GeneID" id="37070288"/>
<reference evidence="2 3" key="1">
    <citation type="submission" date="2016-12" db="EMBL/GenBank/DDBJ databases">
        <title>The genomes of Aspergillus section Nigri reveals drivers in fungal speciation.</title>
        <authorList>
            <consortium name="DOE Joint Genome Institute"/>
            <person name="Vesth T.C."/>
            <person name="Nybo J."/>
            <person name="Theobald S."/>
            <person name="Brandl J."/>
            <person name="Frisvad J.C."/>
            <person name="Nielsen K.F."/>
            <person name="Lyhne E.K."/>
            <person name="Kogle M.E."/>
            <person name="Kuo A."/>
            <person name="Riley R."/>
            <person name="Clum A."/>
            <person name="Nolan M."/>
            <person name="Lipzen A."/>
            <person name="Salamov A."/>
            <person name="Henrissat B."/>
            <person name="Wiebenga A."/>
            <person name="De Vries R.P."/>
            <person name="Grigoriev I.V."/>
            <person name="Mortensen U.H."/>
            <person name="Andersen M.R."/>
            <person name="Baker S.E."/>
        </authorList>
    </citation>
    <scope>NUCLEOTIDE SEQUENCE [LARGE SCALE GENOMIC DNA]</scope>
    <source>
        <strain evidence="2 3">CBS 117.55</strain>
    </source>
</reference>
<dbReference type="OrthoDB" id="3832628at2759"/>
<feature type="region of interest" description="Disordered" evidence="1">
    <location>
        <begin position="1"/>
        <end position="39"/>
    </location>
</feature>
<dbReference type="AlphaFoldDB" id="A0A317W8S4"/>
<dbReference type="Proteomes" id="UP000247233">
    <property type="component" value="Unassembled WGS sequence"/>
</dbReference>
<dbReference type="EMBL" id="MSFL01000012">
    <property type="protein sequence ID" value="PWY82131.1"/>
    <property type="molecule type" value="Genomic_DNA"/>
</dbReference>
<gene>
    <name evidence="2" type="ORF">BO70DRAFT_429196</name>
</gene>
<dbReference type="VEuPathDB" id="FungiDB:BO70DRAFT_429196"/>
<accession>A0A317W8S4</accession>
<sequence length="253" mass="28965">MARTAQTARKASSRAPRRALQTTHQFHDHTNTPYTVVDGPPTSCHDTSVIRKLGIQLYTLSGFTVTAEEIGRKLLASHAISGWGNARNYWPRVDVYSTPMGRVGGCVEHHRLEKEFRARVKREMVEAVGEEDVRAIAKLRGKEPLPHIVPTWCAAAKYWTERDLCRSRYRSWVLVVPEGCGCWEDVLGKGLWVVKFDLDVSPAMETVMEDWPVEWEEDGLEGKGWVFVEKNEVGEEWEWEWEWEAGLQDEPLS</sequence>